<dbReference type="SUPFAM" id="SSF47781">
    <property type="entry name" value="RuvA domain 2-like"/>
    <property type="match status" value="1"/>
</dbReference>
<sequence length="196" mass="21606">MQKKMLGLFVAAVFFLSSGCSWNREVLLETEVSQEELEQSDENKKAEDETEAEDTKEIYVYICGEVKRPGVYAVSGGERIFRLVELAGGLTDQADISAVNQAQQLSDGQMVRIPSIEEAEKQADGETKVEASDGKVNINLADAAKLTSLTGIGQGKAESIIRYREEHGSFKKIEDIMNVEGIKEGTFEKIKDHITV</sequence>
<dbReference type="Pfam" id="PF10531">
    <property type="entry name" value="SLBB"/>
    <property type="match status" value="1"/>
</dbReference>
<dbReference type="EMBL" id="JAOQJQ010000007">
    <property type="protein sequence ID" value="MCU6763422.1"/>
    <property type="molecule type" value="Genomic_DNA"/>
</dbReference>
<feature type="domain" description="Helix-hairpin-helix DNA-binding motif class 1" evidence="2">
    <location>
        <begin position="144"/>
        <end position="163"/>
    </location>
</feature>
<keyword evidence="4" id="KW-1185">Reference proteome</keyword>
<organism evidence="3 4">
    <name type="scientific">Brotonthovivens ammoniilytica</name>
    <dbReference type="NCBI Taxonomy" id="2981725"/>
    <lineage>
        <taxon>Bacteria</taxon>
        <taxon>Bacillati</taxon>
        <taxon>Bacillota</taxon>
        <taxon>Clostridia</taxon>
        <taxon>Lachnospirales</taxon>
        <taxon>Lachnospiraceae</taxon>
        <taxon>Brotonthovivens</taxon>
    </lineage>
</organism>
<evidence type="ECO:0000313" key="3">
    <source>
        <dbReference type="EMBL" id="MCU6763422.1"/>
    </source>
</evidence>
<comment type="caution">
    <text evidence="3">The sequence shown here is derived from an EMBL/GenBank/DDBJ whole genome shotgun (WGS) entry which is preliminary data.</text>
</comment>
<dbReference type="SMART" id="SM00278">
    <property type="entry name" value="HhH1"/>
    <property type="match status" value="2"/>
</dbReference>
<dbReference type="PROSITE" id="PS51257">
    <property type="entry name" value="PROKAR_LIPOPROTEIN"/>
    <property type="match status" value="1"/>
</dbReference>
<dbReference type="InterPro" id="IPR010994">
    <property type="entry name" value="RuvA_2-like"/>
</dbReference>
<reference evidence="3 4" key="1">
    <citation type="journal article" date="2021" name="ISME Commun">
        <title>Automated analysis of genomic sequences facilitates high-throughput and comprehensive description of bacteria.</title>
        <authorList>
            <person name="Hitch T.C.A."/>
        </authorList>
    </citation>
    <scope>NUCLEOTIDE SEQUENCE [LARGE SCALE GENOMIC DNA]</scope>
    <source>
        <strain evidence="3 4">Sanger_109</strain>
    </source>
</reference>
<dbReference type="Proteomes" id="UP001652442">
    <property type="component" value="Unassembled WGS sequence"/>
</dbReference>
<dbReference type="PANTHER" id="PTHR21180:SF32">
    <property type="entry name" value="ENDONUCLEASE_EXONUCLEASE_PHOSPHATASE FAMILY DOMAIN-CONTAINING PROTEIN 1"/>
    <property type="match status" value="1"/>
</dbReference>
<proteinExistence type="predicted"/>
<evidence type="ECO:0000259" key="2">
    <source>
        <dbReference type="SMART" id="SM00278"/>
    </source>
</evidence>
<protein>
    <submittedName>
        <fullName evidence="3">Helix-hairpin-helix domain-containing protein</fullName>
    </submittedName>
</protein>
<dbReference type="Gene3D" id="3.10.560.10">
    <property type="entry name" value="Outer membrane lipoprotein wza domain like"/>
    <property type="match status" value="1"/>
</dbReference>
<dbReference type="InterPro" id="IPR051675">
    <property type="entry name" value="Endo/Exo/Phosphatase_dom_1"/>
</dbReference>
<dbReference type="InterPro" id="IPR019554">
    <property type="entry name" value="Soluble_ligand-bd"/>
</dbReference>
<keyword evidence="1" id="KW-0732">Signal</keyword>
<feature type="signal peptide" evidence="1">
    <location>
        <begin position="1"/>
        <end position="23"/>
    </location>
</feature>
<evidence type="ECO:0000256" key="1">
    <source>
        <dbReference type="SAM" id="SignalP"/>
    </source>
</evidence>
<dbReference type="Gene3D" id="1.10.150.310">
    <property type="entry name" value="Tex RuvX-like domain-like"/>
    <property type="match status" value="1"/>
</dbReference>
<dbReference type="Pfam" id="PF12836">
    <property type="entry name" value="HHH_3"/>
    <property type="match status" value="1"/>
</dbReference>
<feature type="chain" id="PRO_5047451065" evidence="1">
    <location>
        <begin position="24"/>
        <end position="196"/>
    </location>
</feature>
<evidence type="ECO:0000313" key="4">
    <source>
        <dbReference type="Proteomes" id="UP001652442"/>
    </source>
</evidence>
<gene>
    <name evidence="3" type="ORF">OCV88_13995</name>
</gene>
<feature type="domain" description="Helix-hairpin-helix DNA-binding motif class 1" evidence="2">
    <location>
        <begin position="174"/>
        <end position="193"/>
    </location>
</feature>
<name>A0ABT2TMV0_9FIRM</name>
<dbReference type="NCBIfam" id="TIGR00426">
    <property type="entry name" value="competence protein ComEA helix-hairpin-helix repeat region"/>
    <property type="match status" value="1"/>
</dbReference>
<dbReference type="RefSeq" id="WP_158426067.1">
    <property type="nucleotide sequence ID" value="NZ_JAOQJQ010000007.1"/>
</dbReference>
<dbReference type="InterPro" id="IPR004509">
    <property type="entry name" value="Competence_ComEA_HhH"/>
</dbReference>
<accession>A0ABT2TMV0</accession>
<dbReference type="PANTHER" id="PTHR21180">
    <property type="entry name" value="ENDONUCLEASE/EXONUCLEASE/PHOSPHATASE FAMILY DOMAIN-CONTAINING PROTEIN 1"/>
    <property type="match status" value="1"/>
</dbReference>
<dbReference type="InterPro" id="IPR003583">
    <property type="entry name" value="Hlx-hairpin-Hlx_DNA-bd_motif"/>
</dbReference>